<dbReference type="KEGG" id="vg:18562310"/>
<evidence type="ECO:0000313" key="1">
    <source>
        <dbReference type="EMBL" id="AER47538.1"/>
    </source>
</evidence>
<organism evidence="1 2">
    <name type="scientific">Mycobacterium phage Firecracker</name>
    <dbReference type="NCBI Taxonomy" id="2922998"/>
    <lineage>
        <taxon>Viruses</taxon>
        <taxon>Duplodnaviria</taxon>
        <taxon>Heunggongvirae</taxon>
        <taxon>Uroviricota</taxon>
        <taxon>Caudoviricetes</taxon>
        <taxon>Corndogvirus</taxon>
        <taxon>Corndogvirus firecracker</taxon>
    </lineage>
</organism>
<dbReference type="EMBL" id="JN698993">
    <property type="protein sequence ID" value="AER47538.1"/>
    <property type="molecule type" value="Genomic_DNA"/>
</dbReference>
<sequence length="86" mass="9254">MKTSINVSVHEPRVASARVLADTDTTVVKLAEEDSLARVDLYLRSGAGHPARFVADMVAAIAAERPGFYELVIGTLRADQAKDATR</sequence>
<reference evidence="1 2" key="1">
    <citation type="journal article" date="2012" name="J. Virol.">
        <title>Complete Genome Sequences of 138 Mycobacteriophages.</title>
        <authorList>
            <consortium name="the Science Education Alliance Phage Hunters Advancing Genomics and Evolutionary Science Program"/>
            <consortium name="the KwaZulu-Natal Research Institute for Tuberculosis and HIV Mycobacterial Genetics Course Students"/>
            <consortium name="the Phage Hunters Integrating Research and Education Program"/>
            <person name="Hatfull G.F."/>
        </authorList>
    </citation>
    <scope>NUCLEOTIDE SEQUENCE [LARGE SCALE GENOMIC DNA]</scope>
</reference>
<keyword evidence="2" id="KW-1185">Reference proteome</keyword>
<accession>G8I494</accession>
<proteinExistence type="predicted"/>
<dbReference type="GeneID" id="18562310"/>
<protein>
    <submittedName>
        <fullName evidence="1">Uncharacterized protein</fullName>
    </submittedName>
</protein>
<name>G8I494_9CAUD</name>
<dbReference type="Proteomes" id="UP000005668">
    <property type="component" value="Segment"/>
</dbReference>
<gene>
    <name evidence="1" type="primary">112</name>
    <name evidence="1" type="ORF">FIRECRACKER_112</name>
</gene>
<evidence type="ECO:0000313" key="2">
    <source>
        <dbReference type="Proteomes" id="UP000005668"/>
    </source>
</evidence>
<dbReference type="RefSeq" id="YP_009014475.1">
    <property type="nucleotide sequence ID" value="NC_023712.1"/>
</dbReference>